<evidence type="ECO:0000313" key="2">
    <source>
        <dbReference type="Proteomes" id="UP001374952"/>
    </source>
</evidence>
<comment type="caution">
    <text evidence="1">The sequence shown here is derived from an EMBL/GenBank/DDBJ whole genome shotgun (WGS) entry which is preliminary data.</text>
</comment>
<evidence type="ECO:0000313" key="1">
    <source>
        <dbReference type="EMBL" id="MEL0604986.1"/>
    </source>
</evidence>
<proteinExistence type="predicted"/>
<gene>
    <name evidence="1" type="ORF">V6250_12485</name>
</gene>
<protein>
    <submittedName>
        <fullName evidence="1">Uncharacterized protein</fullName>
    </submittedName>
</protein>
<keyword evidence="2" id="KW-1185">Reference proteome</keyword>
<dbReference type="EMBL" id="JBAKAX010000013">
    <property type="protein sequence ID" value="MEL0604986.1"/>
    <property type="molecule type" value="Genomic_DNA"/>
</dbReference>
<organism evidence="1 2">
    <name type="scientific">Pseudoalteromonas undina</name>
    <dbReference type="NCBI Taxonomy" id="43660"/>
    <lineage>
        <taxon>Bacteria</taxon>
        <taxon>Pseudomonadati</taxon>
        <taxon>Pseudomonadota</taxon>
        <taxon>Gammaproteobacteria</taxon>
        <taxon>Alteromonadales</taxon>
        <taxon>Pseudoalteromonadaceae</taxon>
        <taxon>Pseudoalteromonas</taxon>
    </lineage>
</organism>
<reference evidence="1" key="1">
    <citation type="submission" date="2024-02" db="EMBL/GenBank/DDBJ databases">
        <title>Bacteria isolated from the canopy kelp, Nereocystis luetkeana.</title>
        <authorList>
            <person name="Pfister C.A."/>
            <person name="Younker I.T."/>
            <person name="Light S.H."/>
        </authorList>
    </citation>
    <scope>NUCLEOTIDE SEQUENCE</scope>
    <source>
        <strain evidence="1">TN.2.01</strain>
    </source>
</reference>
<sequence length="175" mass="20507">MADILWELVDLGYNVAVLFTWFFLIAFLYNLSASINKPDKSRAQLSFIMMASYTASLLMDPLVATPHLNYFYYDAVTLLVLLLWRNFTKQTILTSFYYLIIGLSCNACLFLGMHYDIVIQGTLYYWWFWTVYTFGMYFSDFTMALVLIINKDILGLIKLKRALFNRNELHAMAKK</sequence>
<accession>A0ACC6R5B2</accession>
<name>A0ACC6R5B2_9GAMM</name>
<dbReference type="Proteomes" id="UP001374952">
    <property type="component" value="Unassembled WGS sequence"/>
</dbReference>